<dbReference type="EMBL" id="LUGG01000020">
    <property type="protein sequence ID" value="OBZ68622.1"/>
    <property type="molecule type" value="Genomic_DNA"/>
</dbReference>
<dbReference type="Gene3D" id="3.30.160.60">
    <property type="entry name" value="Classic Zinc Finger"/>
    <property type="match status" value="2"/>
</dbReference>
<dbReference type="PROSITE" id="PS00028">
    <property type="entry name" value="ZINC_FINGER_C2H2_1"/>
    <property type="match status" value="2"/>
</dbReference>
<sequence length="242" mass="27354">MGLCDPKTIDDVVNLKPNWSEGTVVMSPSAKPLSFLVRGPLLRPPQSDAVDGRTKIEPQGLPPPRYAPEPVTLKSLEQATIDANTKEVDGQRYLLLDGAWVPISWMPHPGPQSGYLPARPVPGVSKKAKGRVPLTKDQLGPKWVRTYTCKVADCRKVFFRSEHLKRHINGLHRHEKPHMCALPFCTKDFARRDNLYQHERKHKDYQRIFDCSYDFGPVPCSVDSETVKPSSFLEPLTQEDFS</sequence>
<comment type="subcellular location">
    <subcellularLocation>
        <location evidence="1">Nucleus</location>
    </subcellularLocation>
</comment>
<name>A0A1C7LVF0_GRIFR</name>
<dbReference type="PANTHER" id="PTHR23235">
    <property type="entry name" value="KRUEPPEL-LIKE TRANSCRIPTION FACTOR"/>
    <property type="match status" value="1"/>
</dbReference>
<dbReference type="STRING" id="5627.A0A1C7LVF0"/>
<dbReference type="SUPFAM" id="SSF57667">
    <property type="entry name" value="beta-beta-alpha zinc fingers"/>
    <property type="match status" value="2"/>
</dbReference>
<evidence type="ECO:0000256" key="7">
    <source>
        <dbReference type="ARBA" id="ARBA00023163"/>
    </source>
</evidence>
<evidence type="ECO:0000256" key="10">
    <source>
        <dbReference type="SAM" id="MobiDB-lite"/>
    </source>
</evidence>
<comment type="caution">
    <text evidence="12">The sequence shown here is derived from an EMBL/GenBank/DDBJ whole genome shotgun (WGS) entry which is preliminary data.</text>
</comment>
<dbReference type="Proteomes" id="UP000092993">
    <property type="component" value="Unassembled WGS sequence"/>
</dbReference>
<comment type="similarity">
    <text evidence="2">Belongs to the krueppel C2H2-type zinc-finger protein family.</text>
</comment>
<dbReference type="InterPro" id="IPR036236">
    <property type="entry name" value="Znf_C2H2_sf"/>
</dbReference>
<dbReference type="GO" id="GO:0005634">
    <property type="term" value="C:nucleus"/>
    <property type="evidence" value="ECO:0007669"/>
    <property type="project" value="UniProtKB-SubCell"/>
</dbReference>
<dbReference type="PROSITE" id="PS50157">
    <property type="entry name" value="ZINC_FINGER_C2H2_2"/>
    <property type="match status" value="2"/>
</dbReference>
<feature type="domain" description="C2H2-type" evidence="11">
    <location>
        <begin position="178"/>
        <end position="207"/>
    </location>
</feature>
<dbReference type="GO" id="GO:0008270">
    <property type="term" value="F:zinc ion binding"/>
    <property type="evidence" value="ECO:0007669"/>
    <property type="project" value="UniProtKB-KW"/>
</dbReference>
<dbReference type="InterPro" id="IPR013087">
    <property type="entry name" value="Znf_C2H2_type"/>
</dbReference>
<evidence type="ECO:0000313" key="13">
    <source>
        <dbReference type="Proteomes" id="UP000092993"/>
    </source>
</evidence>
<evidence type="ECO:0000256" key="8">
    <source>
        <dbReference type="ARBA" id="ARBA00023242"/>
    </source>
</evidence>
<keyword evidence="13" id="KW-1185">Reference proteome</keyword>
<evidence type="ECO:0000256" key="6">
    <source>
        <dbReference type="ARBA" id="ARBA00023015"/>
    </source>
</evidence>
<dbReference type="GO" id="GO:0000978">
    <property type="term" value="F:RNA polymerase II cis-regulatory region sequence-specific DNA binding"/>
    <property type="evidence" value="ECO:0007669"/>
    <property type="project" value="TreeGrafter"/>
</dbReference>
<evidence type="ECO:0000256" key="4">
    <source>
        <dbReference type="ARBA" id="ARBA00022771"/>
    </source>
</evidence>
<feature type="region of interest" description="Disordered" evidence="10">
    <location>
        <begin position="44"/>
        <end position="67"/>
    </location>
</feature>
<dbReference type="SMART" id="SM00355">
    <property type="entry name" value="ZnF_C2H2"/>
    <property type="match status" value="2"/>
</dbReference>
<dbReference type="AlphaFoldDB" id="A0A1C7LVF0"/>
<evidence type="ECO:0000313" key="12">
    <source>
        <dbReference type="EMBL" id="OBZ68622.1"/>
    </source>
</evidence>
<keyword evidence="5" id="KW-0862">Zinc</keyword>
<keyword evidence="6" id="KW-0805">Transcription regulation</keyword>
<keyword evidence="8" id="KW-0539">Nucleus</keyword>
<keyword evidence="3" id="KW-0479">Metal-binding</keyword>
<dbReference type="Pfam" id="PF00096">
    <property type="entry name" value="zf-C2H2"/>
    <property type="match status" value="1"/>
</dbReference>
<keyword evidence="7" id="KW-0804">Transcription</keyword>
<reference evidence="12 13" key="1">
    <citation type="submission" date="2016-03" db="EMBL/GenBank/DDBJ databases">
        <title>Whole genome sequencing of Grifola frondosa 9006-11.</title>
        <authorList>
            <person name="Min B."/>
            <person name="Park H."/>
            <person name="Kim J.-G."/>
            <person name="Cho H."/>
            <person name="Oh Y.-L."/>
            <person name="Kong W.-S."/>
            <person name="Choi I.-G."/>
        </authorList>
    </citation>
    <scope>NUCLEOTIDE SEQUENCE [LARGE SCALE GENOMIC DNA]</scope>
    <source>
        <strain evidence="12 13">9006-11</strain>
    </source>
</reference>
<dbReference type="PANTHER" id="PTHR23235:SF155">
    <property type="entry name" value="EARLY GROWTH RESPONSE 4-RELATED"/>
    <property type="match status" value="1"/>
</dbReference>
<evidence type="ECO:0000256" key="3">
    <source>
        <dbReference type="ARBA" id="ARBA00022723"/>
    </source>
</evidence>
<feature type="domain" description="C2H2-type" evidence="11">
    <location>
        <begin position="147"/>
        <end position="177"/>
    </location>
</feature>
<dbReference type="OrthoDB" id="6365676at2759"/>
<keyword evidence="4 9" id="KW-0863">Zinc-finger</keyword>
<protein>
    <submittedName>
        <fullName evidence="12">Hydrogen peroxide stress regulator 1</fullName>
    </submittedName>
</protein>
<dbReference type="GO" id="GO:0000981">
    <property type="term" value="F:DNA-binding transcription factor activity, RNA polymerase II-specific"/>
    <property type="evidence" value="ECO:0007669"/>
    <property type="project" value="TreeGrafter"/>
</dbReference>
<organism evidence="12 13">
    <name type="scientific">Grifola frondosa</name>
    <name type="common">Maitake</name>
    <name type="synonym">Polyporus frondosus</name>
    <dbReference type="NCBI Taxonomy" id="5627"/>
    <lineage>
        <taxon>Eukaryota</taxon>
        <taxon>Fungi</taxon>
        <taxon>Dikarya</taxon>
        <taxon>Basidiomycota</taxon>
        <taxon>Agaricomycotina</taxon>
        <taxon>Agaricomycetes</taxon>
        <taxon>Polyporales</taxon>
        <taxon>Grifolaceae</taxon>
        <taxon>Grifola</taxon>
    </lineage>
</organism>
<evidence type="ECO:0000256" key="1">
    <source>
        <dbReference type="ARBA" id="ARBA00004123"/>
    </source>
</evidence>
<evidence type="ECO:0000256" key="2">
    <source>
        <dbReference type="ARBA" id="ARBA00006991"/>
    </source>
</evidence>
<evidence type="ECO:0000256" key="5">
    <source>
        <dbReference type="ARBA" id="ARBA00022833"/>
    </source>
</evidence>
<evidence type="ECO:0000256" key="9">
    <source>
        <dbReference type="PROSITE-ProRule" id="PRU00042"/>
    </source>
</evidence>
<proteinExistence type="inferred from homology"/>
<evidence type="ECO:0000259" key="11">
    <source>
        <dbReference type="PROSITE" id="PS50157"/>
    </source>
</evidence>
<accession>A0A1C7LVF0</accession>
<gene>
    <name evidence="12" type="primary">hsr1</name>
    <name evidence="12" type="ORF">A0H81_11535</name>
</gene>